<dbReference type="GO" id="GO:0005737">
    <property type="term" value="C:cytoplasm"/>
    <property type="evidence" value="ECO:0007669"/>
    <property type="project" value="TreeGrafter"/>
</dbReference>
<keyword evidence="4" id="KW-0547">Nucleotide-binding</keyword>
<dbReference type="Gene3D" id="1.10.510.10">
    <property type="entry name" value="Transferase(Phosphotransferase) domain 1"/>
    <property type="match status" value="1"/>
</dbReference>
<evidence type="ECO:0000256" key="6">
    <source>
        <dbReference type="ARBA" id="ARBA00022840"/>
    </source>
</evidence>
<dbReference type="GO" id="GO:0005634">
    <property type="term" value="C:nucleus"/>
    <property type="evidence" value="ECO:0007669"/>
    <property type="project" value="TreeGrafter"/>
</dbReference>
<evidence type="ECO:0000256" key="7">
    <source>
        <dbReference type="ARBA" id="ARBA00047899"/>
    </source>
</evidence>
<evidence type="ECO:0000313" key="11">
    <source>
        <dbReference type="Proteomes" id="UP000724874"/>
    </source>
</evidence>
<dbReference type="Pfam" id="PF00069">
    <property type="entry name" value="Pkinase"/>
    <property type="match status" value="1"/>
</dbReference>
<evidence type="ECO:0000256" key="4">
    <source>
        <dbReference type="ARBA" id="ARBA00022741"/>
    </source>
</evidence>
<keyword evidence="3" id="KW-0808">Transferase</keyword>
<gene>
    <name evidence="10" type="ORF">CPB84DRAFT_1960532</name>
</gene>
<keyword evidence="2" id="KW-0723">Serine/threonine-protein kinase</keyword>
<evidence type="ECO:0000259" key="9">
    <source>
        <dbReference type="PROSITE" id="PS50011"/>
    </source>
</evidence>
<evidence type="ECO:0000256" key="1">
    <source>
        <dbReference type="ARBA" id="ARBA00012513"/>
    </source>
</evidence>
<organism evidence="10 11">
    <name type="scientific">Gymnopilus junonius</name>
    <name type="common">Spectacular rustgill mushroom</name>
    <name type="synonym">Gymnopilus spectabilis subsp. junonius</name>
    <dbReference type="NCBI Taxonomy" id="109634"/>
    <lineage>
        <taxon>Eukaryota</taxon>
        <taxon>Fungi</taxon>
        <taxon>Dikarya</taxon>
        <taxon>Basidiomycota</taxon>
        <taxon>Agaricomycotina</taxon>
        <taxon>Agaricomycetes</taxon>
        <taxon>Agaricomycetidae</taxon>
        <taxon>Agaricales</taxon>
        <taxon>Agaricineae</taxon>
        <taxon>Hymenogastraceae</taxon>
        <taxon>Gymnopilus</taxon>
    </lineage>
</organism>
<dbReference type="EMBL" id="JADNYJ010000023">
    <property type="protein sequence ID" value="KAF8905238.1"/>
    <property type="molecule type" value="Genomic_DNA"/>
</dbReference>
<sequence length="240" mass="26860">MPHGFFLDLLMTNIKPSNILLVPPCDPALFFAQISSSRDAPGEMAIGRNNEGLPIVRARSQALLYPFPACDPNSKIAWEKTSVKLADVGVACWADKVPEHFTDLIQNPALRAPEVCIGSGWGKPADLWSLGCTIYELVMGQSMIKEDVIPESVPYLHTLRFGDYPLEMIKQGKYSKIFFNNEGSLRILLPQRSSLKSMVYSNGPPLNADAFIDFLQHMLMLDPKKRASCQELLAHEWLKR</sequence>
<dbReference type="Proteomes" id="UP000724874">
    <property type="component" value="Unassembled WGS sequence"/>
</dbReference>
<dbReference type="EC" id="2.7.11.1" evidence="1"/>
<evidence type="ECO:0000256" key="8">
    <source>
        <dbReference type="ARBA" id="ARBA00048679"/>
    </source>
</evidence>
<evidence type="ECO:0000256" key="2">
    <source>
        <dbReference type="ARBA" id="ARBA00022527"/>
    </source>
</evidence>
<dbReference type="AlphaFoldDB" id="A0A9P5NQK8"/>
<dbReference type="PANTHER" id="PTHR47634:SF9">
    <property type="entry name" value="PROTEIN KINASE DOMAIN-CONTAINING PROTEIN-RELATED"/>
    <property type="match status" value="1"/>
</dbReference>
<dbReference type="GO" id="GO:0000245">
    <property type="term" value="P:spliceosomal complex assembly"/>
    <property type="evidence" value="ECO:0007669"/>
    <property type="project" value="TreeGrafter"/>
</dbReference>
<comment type="catalytic activity">
    <reaction evidence="7">
        <text>L-threonyl-[protein] + ATP = O-phospho-L-threonyl-[protein] + ADP + H(+)</text>
        <dbReference type="Rhea" id="RHEA:46608"/>
        <dbReference type="Rhea" id="RHEA-COMP:11060"/>
        <dbReference type="Rhea" id="RHEA-COMP:11605"/>
        <dbReference type="ChEBI" id="CHEBI:15378"/>
        <dbReference type="ChEBI" id="CHEBI:30013"/>
        <dbReference type="ChEBI" id="CHEBI:30616"/>
        <dbReference type="ChEBI" id="CHEBI:61977"/>
        <dbReference type="ChEBI" id="CHEBI:456216"/>
        <dbReference type="EC" id="2.7.11.1"/>
    </reaction>
</comment>
<comment type="catalytic activity">
    <reaction evidence="8">
        <text>L-seryl-[protein] + ATP = O-phospho-L-seryl-[protein] + ADP + H(+)</text>
        <dbReference type="Rhea" id="RHEA:17989"/>
        <dbReference type="Rhea" id="RHEA-COMP:9863"/>
        <dbReference type="Rhea" id="RHEA-COMP:11604"/>
        <dbReference type="ChEBI" id="CHEBI:15378"/>
        <dbReference type="ChEBI" id="CHEBI:29999"/>
        <dbReference type="ChEBI" id="CHEBI:30616"/>
        <dbReference type="ChEBI" id="CHEBI:83421"/>
        <dbReference type="ChEBI" id="CHEBI:456216"/>
        <dbReference type="EC" id="2.7.11.1"/>
    </reaction>
</comment>
<keyword evidence="5 10" id="KW-0418">Kinase</keyword>
<keyword evidence="6" id="KW-0067">ATP-binding</keyword>
<keyword evidence="11" id="KW-1185">Reference proteome</keyword>
<comment type="caution">
    <text evidence="10">The sequence shown here is derived from an EMBL/GenBank/DDBJ whole genome shotgun (WGS) entry which is preliminary data.</text>
</comment>
<evidence type="ECO:0000256" key="5">
    <source>
        <dbReference type="ARBA" id="ARBA00022777"/>
    </source>
</evidence>
<dbReference type="SMART" id="SM00220">
    <property type="entry name" value="S_TKc"/>
    <property type="match status" value="1"/>
</dbReference>
<protein>
    <recommendedName>
        <fullName evidence="1">non-specific serine/threonine protein kinase</fullName>
        <ecNumber evidence="1">2.7.11.1</ecNumber>
    </recommendedName>
</protein>
<dbReference type="SUPFAM" id="SSF56112">
    <property type="entry name" value="Protein kinase-like (PK-like)"/>
    <property type="match status" value="1"/>
</dbReference>
<reference evidence="10" key="1">
    <citation type="submission" date="2020-11" db="EMBL/GenBank/DDBJ databases">
        <authorList>
            <consortium name="DOE Joint Genome Institute"/>
            <person name="Ahrendt S."/>
            <person name="Riley R."/>
            <person name="Andreopoulos W."/>
            <person name="LaButti K."/>
            <person name="Pangilinan J."/>
            <person name="Ruiz-duenas F.J."/>
            <person name="Barrasa J.M."/>
            <person name="Sanchez-Garcia M."/>
            <person name="Camarero S."/>
            <person name="Miyauchi S."/>
            <person name="Serrano A."/>
            <person name="Linde D."/>
            <person name="Babiker R."/>
            <person name="Drula E."/>
            <person name="Ayuso-Fernandez I."/>
            <person name="Pacheco R."/>
            <person name="Padilla G."/>
            <person name="Ferreira P."/>
            <person name="Barriuso J."/>
            <person name="Kellner H."/>
            <person name="Castanera R."/>
            <person name="Alfaro M."/>
            <person name="Ramirez L."/>
            <person name="Pisabarro A.G."/>
            <person name="Kuo A."/>
            <person name="Tritt A."/>
            <person name="Lipzen A."/>
            <person name="He G."/>
            <person name="Yan M."/>
            <person name="Ng V."/>
            <person name="Cullen D."/>
            <person name="Martin F."/>
            <person name="Rosso M.-N."/>
            <person name="Henrissat B."/>
            <person name="Hibbett D."/>
            <person name="Martinez A.T."/>
            <person name="Grigoriev I.V."/>
        </authorList>
    </citation>
    <scope>NUCLEOTIDE SEQUENCE</scope>
    <source>
        <strain evidence="10">AH 44721</strain>
    </source>
</reference>
<dbReference type="InterPro" id="IPR011009">
    <property type="entry name" value="Kinase-like_dom_sf"/>
</dbReference>
<accession>A0A9P5NQK8</accession>
<dbReference type="GO" id="GO:0050684">
    <property type="term" value="P:regulation of mRNA processing"/>
    <property type="evidence" value="ECO:0007669"/>
    <property type="project" value="TreeGrafter"/>
</dbReference>
<evidence type="ECO:0000313" key="10">
    <source>
        <dbReference type="EMBL" id="KAF8905238.1"/>
    </source>
</evidence>
<evidence type="ECO:0000256" key="3">
    <source>
        <dbReference type="ARBA" id="ARBA00022679"/>
    </source>
</evidence>
<dbReference type="InterPro" id="IPR051334">
    <property type="entry name" value="SRPK"/>
</dbReference>
<dbReference type="InterPro" id="IPR000719">
    <property type="entry name" value="Prot_kinase_dom"/>
</dbReference>
<dbReference type="OrthoDB" id="5979581at2759"/>
<dbReference type="GO" id="GO:0005524">
    <property type="term" value="F:ATP binding"/>
    <property type="evidence" value="ECO:0007669"/>
    <property type="project" value="UniProtKB-KW"/>
</dbReference>
<dbReference type="PROSITE" id="PS50011">
    <property type="entry name" value="PROTEIN_KINASE_DOM"/>
    <property type="match status" value="1"/>
</dbReference>
<name>A0A9P5NQK8_GYMJU</name>
<feature type="domain" description="Protein kinase" evidence="9">
    <location>
        <begin position="1"/>
        <end position="238"/>
    </location>
</feature>
<dbReference type="PANTHER" id="PTHR47634">
    <property type="entry name" value="PROTEIN KINASE DOMAIN-CONTAINING PROTEIN-RELATED"/>
    <property type="match status" value="1"/>
</dbReference>
<dbReference type="GO" id="GO:0004674">
    <property type="term" value="F:protein serine/threonine kinase activity"/>
    <property type="evidence" value="ECO:0007669"/>
    <property type="project" value="UniProtKB-KW"/>
</dbReference>
<proteinExistence type="predicted"/>